<dbReference type="Proteomes" id="UP000770717">
    <property type="component" value="Unassembled WGS sequence"/>
</dbReference>
<organism evidence="1 2">
    <name type="scientific">Eleutherodactylus coqui</name>
    <name type="common">Puerto Rican coqui</name>
    <dbReference type="NCBI Taxonomy" id="57060"/>
    <lineage>
        <taxon>Eukaryota</taxon>
        <taxon>Metazoa</taxon>
        <taxon>Chordata</taxon>
        <taxon>Craniata</taxon>
        <taxon>Vertebrata</taxon>
        <taxon>Euteleostomi</taxon>
        <taxon>Amphibia</taxon>
        <taxon>Batrachia</taxon>
        <taxon>Anura</taxon>
        <taxon>Neobatrachia</taxon>
        <taxon>Hyloidea</taxon>
        <taxon>Eleutherodactylidae</taxon>
        <taxon>Eleutherodactylinae</taxon>
        <taxon>Eleutherodactylus</taxon>
        <taxon>Eleutherodactylus</taxon>
    </lineage>
</organism>
<gene>
    <name evidence="1" type="ORF">GDO78_006638</name>
</gene>
<evidence type="ECO:0000313" key="1">
    <source>
        <dbReference type="EMBL" id="KAG9486356.1"/>
    </source>
</evidence>
<keyword evidence="2" id="KW-1185">Reference proteome</keyword>
<name>A0A8J6FF35_ELECQ</name>
<protein>
    <submittedName>
        <fullName evidence="1">Uncharacterized protein</fullName>
    </submittedName>
</protein>
<proteinExistence type="predicted"/>
<accession>A0A8J6FF35</accession>
<sequence length="76" mass="9027">MYIQIIYIRDFFSKFNLFPPKQGIKGKAARREDPAQATVPVILHFLRNIMGQIYQTSLMVGQWEPRLERLTTHHLR</sequence>
<comment type="caution">
    <text evidence="1">The sequence shown here is derived from an EMBL/GenBank/DDBJ whole genome shotgun (WGS) entry which is preliminary data.</text>
</comment>
<evidence type="ECO:0000313" key="2">
    <source>
        <dbReference type="Proteomes" id="UP000770717"/>
    </source>
</evidence>
<dbReference type="AlphaFoldDB" id="A0A8J6FF35"/>
<reference evidence="1" key="1">
    <citation type="thesis" date="2020" institute="ProQuest LLC" country="789 East Eisenhower Parkway, Ann Arbor, MI, USA">
        <title>Comparative Genomics and Chromosome Evolution.</title>
        <authorList>
            <person name="Mudd A.B."/>
        </authorList>
    </citation>
    <scope>NUCLEOTIDE SEQUENCE</scope>
    <source>
        <strain evidence="1">HN-11 Male</strain>
        <tissue evidence="1">Kidney and liver</tissue>
    </source>
</reference>
<dbReference type="EMBL" id="WNTK01000003">
    <property type="protein sequence ID" value="KAG9486356.1"/>
    <property type="molecule type" value="Genomic_DNA"/>
</dbReference>